<keyword evidence="3" id="KW-1185">Reference proteome</keyword>
<feature type="compositionally biased region" description="Basic and acidic residues" evidence="1">
    <location>
        <begin position="11"/>
        <end position="42"/>
    </location>
</feature>
<protein>
    <submittedName>
        <fullName evidence="2">Uncharacterized protein</fullName>
    </submittedName>
</protein>
<proteinExistence type="predicted"/>
<dbReference type="VEuPathDB" id="TrichDB:TVAGG3_0926430"/>
<dbReference type="KEGG" id="tva:4768887"/>
<reference evidence="2" key="2">
    <citation type="journal article" date="2007" name="Science">
        <title>Draft genome sequence of the sexually transmitted pathogen Trichomonas vaginalis.</title>
        <authorList>
            <person name="Carlton J.M."/>
            <person name="Hirt R.P."/>
            <person name="Silva J.C."/>
            <person name="Delcher A.L."/>
            <person name="Schatz M."/>
            <person name="Zhao Q."/>
            <person name="Wortman J.R."/>
            <person name="Bidwell S.L."/>
            <person name="Alsmark U.C.M."/>
            <person name="Besteiro S."/>
            <person name="Sicheritz-Ponten T."/>
            <person name="Noel C.J."/>
            <person name="Dacks J.B."/>
            <person name="Foster P.G."/>
            <person name="Simillion C."/>
            <person name="Van de Peer Y."/>
            <person name="Miranda-Saavedra D."/>
            <person name="Barton G.J."/>
            <person name="Westrop G.D."/>
            <person name="Mueller S."/>
            <person name="Dessi D."/>
            <person name="Fiori P.L."/>
            <person name="Ren Q."/>
            <person name="Paulsen I."/>
            <person name="Zhang H."/>
            <person name="Bastida-Corcuera F.D."/>
            <person name="Simoes-Barbosa A."/>
            <person name="Brown M.T."/>
            <person name="Hayes R.D."/>
            <person name="Mukherjee M."/>
            <person name="Okumura C.Y."/>
            <person name="Schneider R."/>
            <person name="Smith A.J."/>
            <person name="Vanacova S."/>
            <person name="Villalvazo M."/>
            <person name="Haas B.J."/>
            <person name="Pertea M."/>
            <person name="Feldblyum T.V."/>
            <person name="Utterback T.R."/>
            <person name="Shu C.L."/>
            <person name="Osoegawa K."/>
            <person name="de Jong P.J."/>
            <person name="Hrdy I."/>
            <person name="Horvathova L."/>
            <person name="Zubacova Z."/>
            <person name="Dolezal P."/>
            <person name="Malik S.B."/>
            <person name="Logsdon J.M. Jr."/>
            <person name="Henze K."/>
            <person name="Gupta A."/>
            <person name="Wang C.C."/>
            <person name="Dunne R.L."/>
            <person name="Upcroft J.A."/>
            <person name="Upcroft P."/>
            <person name="White O."/>
            <person name="Salzberg S.L."/>
            <person name="Tang P."/>
            <person name="Chiu C.-H."/>
            <person name="Lee Y.-S."/>
            <person name="Embley T.M."/>
            <person name="Coombs G.H."/>
            <person name="Mottram J.C."/>
            <person name="Tachezy J."/>
            <person name="Fraser-Liggett C.M."/>
            <person name="Johnson P.J."/>
        </authorList>
    </citation>
    <scope>NUCLEOTIDE SEQUENCE [LARGE SCALE GENOMIC DNA]</scope>
    <source>
        <strain evidence="2">G3</strain>
    </source>
</reference>
<dbReference type="AlphaFoldDB" id="A2E8W8"/>
<dbReference type="VEuPathDB" id="TrichDB:TVAG_260360"/>
<feature type="region of interest" description="Disordered" evidence="1">
    <location>
        <begin position="1"/>
        <end position="81"/>
    </location>
</feature>
<gene>
    <name evidence="2" type="ORF">TVAG_260360</name>
</gene>
<organism evidence="2 3">
    <name type="scientific">Trichomonas vaginalis (strain ATCC PRA-98 / G3)</name>
    <dbReference type="NCBI Taxonomy" id="412133"/>
    <lineage>
        <taxon>Eukaryota</taxon>
        <taxon>Metamonada</taxon>
        <taxon>Parabasalia</taxon>
        <taxon>Trichomonadida</taxon>
        <taxon>Trichomonadidae</taxon>
        <taxon>Trichomonas</taxon>
    </lineage>
</organism>
<reference evidence="2" key="1">
    <citation type="submission" date="2006-10" db="EMBL/GenBank/DDBJ databases">
        <authorList>
            <person name="Amadeo P."/>
            <person name="Zhao Q."/>
            <person name="Wortman J."/>
            <person name="Fraser-Liggett C."/>
            <person name="Carlton J."/>
        </authorList>
    </citation>
    <scope>NUCLEOTIDE SEQUENCE</scope>
    <source>
        <strain evidence="2">G3</strain>
    </source>
</reference>
<dbReference type="RefSeq" id="XP_001323173.1">
    <property type="nucleotide sequence ID" value="XM_001323138.1"/>
</dbReference>
<name>A2E8W8_TRIV3</name>
<evidence type="ECO:0000256" key="1">
    <source>
        <dbReference type="SAM" id="MobiDB-lite"/>
    </source>
</evidence>
<dbReference type="Proteomes" id="UP000001542">
    <property type="component" value="Unassembled WGS sequence"/>
</dbReference>
<evidence type="ECO:0000313" key="3">
    <source>
        <dbReference type="Proteomes" id="UP000001542"/>
    </source>
</evidence>
<accession>A2E8W8</accession>
<dbReference type="EMBL" id="DS113329">
    <property type="protein sequence ID" value="EAY10950.1"/>
    <property type="molecule type" value="Genomic_DNA"/>
</dbReference>
<dbReference type="InParanoid" id="A2E8W8"/>
<evidence type="ECO:0000313" key="2">
    <source>
        <dbReference type="EMBL" id="EAY10950.1"/>
    </source>
</evidence>
<sequence>MSAAAARKIQSIHDKEVAEKADNKVHEHGADPLHANHKEAQVKKAPVAHGHSGKPAADGAKPAEGDKAAAPAAAKPAEKKK</sequence>